<evidence type="ECO:0000259" key="2">
    <source>
        <dbReference type="Pfam" id="PF25484"/>
    </source>
</evidence>
<feature type="chain" id="PRO_5002006605" description="DUF7907 domain-containing protein" evidence="1">
    <location>
        <begin position="19"/>
        <end position="199"/>
    </location>
</feature>
<evidence type="ECO:0000256" key="1">
    <source>
        <dbReference type="SAM" id="SignalP"/>
    </source>
</evidence>
<dbReference type="STRING" id="1245745.A0A0A2VQC4"/>
<dbReference type="eggNOG" id="ENOG502STWI">
    <property type="taxonomic scope" value="Eukaryota"/>
</dbReference>
<dbReference type="Proteomes" id="UP000030106">
    <property type="component" value="Unassembled WGS sequence"/>
</dbReference>
<dbReference type="AlphaFoldDB" id="A0A0A2VQC4"/>
<dbReference type="EMBL" id="ANFO01000363">
    <property type="protein sequence ID" value="KGQ10086.1"/>
    <property type="molecule type" value="Genomic_DNA"/>
</dbReference>
<dbReference type="HOGENOM" id="CLU_081634_0_0_1"/>
<name>A0A0A2VQC4_BEABA</name>
<proteinExistence type="predicted"/>
<organism evidence="3 4">
    <name type="scientific">Beauveria bassiana D1-5</name>
    <dbReference type="NCBI Taxonomy" id="1245745"/>
    <lineage>
        <taxon>Eukaryota</taxon>
        <taxon>Fungi</taxon>
        <taxon>Dikarya</taxon>
        <taxon>Ascomycota</taxon>
        <taxon>Pezizomycotina</taxon>
        <taxon>Sordariomycetes</taxon>
        <taxon>Hypocreomycetidae</taxon>
        <taxon>Hypocreales</taxon>
        <taxon>Cordycipitaceae</taxon>
        <taxon>Beauveria</taxon>
    </lineage>
</organism>
<comment type="caution">
    <text evidence="3">The sequence shown here is derived from an EMBL/GenBank/DDBJ whole genome shotgun (WGS) entry which is preliminary data.</text>
</comment>
<dbReference type="OrthoDB" id="3515453at2759"/>
<reference evidence="3 4" key="1">
    <citation type="submission" date="2012-10" db="EMBL/GenBank/DDBJ databases">
        <title>Genome sequencing and analysis of entomopathogenic fungi Beauveria bassiana D1-5.</title>
        <authorList>
            <person name="Li Q."/>
            <person name="Wang L."/>
            <person name="Zhang Z."/>
            <person name="Wang Q."/>
            <person name="Ren J."/>
            <person name="Wang M."/>
            <person name="Xu W."/>
            <person name="Wang J."/>
            <person name="Lu Y."/>
            <person name="Du Q."/>
            <person name="Sun Z."/>
        </authorList>
    </citation>
    <scope>NUCLEOTIDE SEQUENCE [LARGE SCALE GENOMIC DNA]</scope>
    <source>
        <strain evidence="3 4">D1-5</strain>
    </source>
</reference>
<sequence length="199" mass="21662">MKITTLATSVLLSGLAAADDIQSKPFKLILDSADGSINGKSISSCHSGAAIEALCIGGSTNDAYQTYYLNTTEGSTSPVEGYGPSGKLVWNIPLQGTTESEAMQFFYEPYTNIAHPLFEPSYVATYVAFGDKDNELAIFSYIDDTVSPPKTGEFKALKQWYACITDFSGYRYQSLNWVVGNGKPQNPSCIKTEVKRVFI</sequence>
<evidence type="ECO:0000313" key="3">
    <source>
        <dbReference type="EMBL" id="KGQ10086.1"/>
    </source>
</evidence>
<dbReference type="Pfam" id="PF25484">
    <property type="entry name" value="DUF7907"/>
    <property type="match status" value="1"/>
</dbReference>
<feature type="signal peptide" evidence="1">
    <location>
        <begin position="1"/>
        <end position="18"/>
    </location>
</feature>
<protein>
    <recommendedName>
        <fullName evidence="2">DUF7907 domain-containing protein</fullName>
    </recommendedName>
</protein>
<keyword evidence="1" id="KW-0732">Signal</keyword>
<evidence type="ECO:0000313" key="4">
    <source>
        <dbReference type="Proteomes" id="UP000030106"/>
    </source>
</evidence>
<dbReference type="InterPro" id="IPR057229">
    <property type="entry name" value="DUF7907"/>
</dbReference>
<gene>
    <name evidence="3" type="ORF">BBAD15_g4570</name>
</gene>
<accession>A0A0A2VQC4</accession>
<feature type="domain" description="DUF7907" evidence="2">
    <location>
        <begin position="23"/>
        <end position="197"/>
    </location>
</feature>